<dbReference type="Pfam" id="PF13419">
    <property type="entry name" value="HAD_2"/>
    <property type="match status" value="1"/>
</dbReference>
<dbReference type="Gene3D" id="1.10.150.240">
    <property type="entry name" value="Putative phosphatase, domain 2"/>
    <property type="match status" value="1"/>
</dbReference>
<dbReference type="SUPFAM" id="SSF56784">
    <property type="entry name" value="HAD-like"/>
    <property type="match status" value="1"/>
</dbReference>
<dbReference type="GO" id="GO:0008967">
    <property type="term" value="F:phosphoglycolate phosphatase activity"/>
    <property type="evidence" value="ECO:0007669"/>
    <property type="project" value="TreeGrafter"/>
</dbReference>
<dbReference type="OrthoDB" id="9792518at2"/>
<name>A0A172ZCP7_9BACL</name>
<dbReference type="InterPro" id="IPR023214">
    <property type="entry name" value="HAD_sf"/>
</dbReference>
<dbReference type="AlphaFoldDB" id="A0A172ZCP7"/>
<dbReference type="PANTHER" id="PTHR43434:SF1">
    <property type="entry name" value="PHOSPHOGLYCOLATE PHOSPHATASE"/>
    <property type="match status" value="1"/>
</dbReference>
<sequence length="221" mass="24531">MITCLIFDLDGTIGNTEPLCLEAFHQALEPWAGRKISDQEIMDAFGPSEKGIIRALLQDHREEALHDYIQCYKEMHDAICPAPFEGIRELLSWARNQGIHIAMVTGKSKPTSDYTLHQFGIASYFEVVENGIAEKEIKPEGIRNVLEQLGIPAGEALYIGDKPGDIQAAREAGIPVASACWAPAGDEQELRKAQPDQLFTSVAQLMDYLQQQIEHRTLAAE</sequence>
<reference evidence="1 2" key="2">
    <citation type="journal article" date="2016" name="Int. J. Syst. Evol. Microbiol.">
        <title>Paenibacillus bovis sp. nov., isolated from raw yak (Bos grunniens) milk.</title>
        <authorList>
            <person name="Gao C."/>
            <person name="Han J."/>
            <person name="Liu Z."/>
            <person name="Xu X."/>
            <person name="Hang F."/>
            <person name="Wu Z."/>
        </authorList>
    </citation>
    <scope>NUCLEOTIDE SEQUENCE [LARGE SCALE GENOMIC DNA]</scope>
    <source>
        <strain evidence="1 2">BD3526</strain>
    </source>
</reference>
<dbReference type="InterPro" id="IPR050155">
    <property type="entry name" value="HAD-like_hydrolase_sf"/>
</dbReference>
<dbReference type="InterPro" id="IPR036412">
    <property type="entry name" value="HAD-like_sf"/>
</dbReference>
<dbReference type="EMBL" id="CP013023">
    <property type="protein sequence ID" value="ANF95283.1"/>
    <property type="molecule type" value="Genomic_DNA"/>
</dbReference>
<dbReference type="InterPro" id="IPR023198">
    <property type="entry name" value="PGP-like_dom2"/>
</dbReference>
<evidence type="ECO:0000313" key="2">
    <source>
        <dbReference type="Proteomes" id="UP000078148"/>
    </source>
</evidence>
<dbReference type="PANTHER" id="PTHR43434">
    <property type="entry name" value="PHOSPHOGLYCOLATE PHOSPHATASE"/>
    <property type="match status" value="1"/>
</dbReference>
<dbReference type="SFLD" id="SFLDG01129">
    <property type="entry name" value="C1.5:_HAD__Beta-PGM__Phosphata"/>
    <property type="match status" value="1"/>
</dbReference>
<proteinExistence type="predicted"/>
<dbReference type="SFLD" id="SFLDS00003">
    <property type="entry name" value="Haloacid_Dehalogenase"/>
    <property type="match status" value="1"/>
</dbReference>
<accession>A0A172ZCP7</accession>
<dbReference type="InterPro" id="IPR041492">
    <property type="entry name" value="HAD_2"/>
</dbReference>
<dbReference type="RefSeq" id="WP_060532065.1">
    <property type="nucleotide sequence ID" value="NZ_CP013023.1"/>
</dbReference>
<keyword evidence="2" id="KW-1185">Reference proteome</keyword>
<dbReference type="KEGG" id="pbv:AR543_04135"/>
<dbReference type="GO" id="GO:0005829">
    <property type="term" value="C:cytosol"/>
    <property type="evidence" value="ECO:0007669"/>
    <property type="project" value="TreeGrafter"/>
</dbReference>
<evidence type="ECO:0000313" key="1">
    <source>
        <dbReference type="EMBL" id="ANF95283.1"/>
    </source>
</evidence>
<organism evidence="1 2">
    <name type="scientific">Paenibacillus bovis</name>
    <dbReference type="NCBI Taxonomy" id="1616788"/>
    <lineage>
        <taxon>Bacteria</taxon>
        <taxon>Bacillati</taxon>
        <taxon>Bacillota</taxon>
        <taxon>Bacilli</taxon>
        <taxon>Bacillales</taxon>
        <taxon>Paenibacillaceae</taxon>
        <taxon>Paenibacillus</taxon>
    </lineage>
</organism>
<dbReference type="Gene3D" id="3.40.50.1000">
    <property type="entry name" value="HAD superfamily/HAD-like"/>
    <property type="match status" value="1"/>
</dbReference>
<gene>
    <name evidence="1" type="ORF">AR543_04135</name>
</gene>
<reference evidence="2" key="1">
    <citation type="submission" date="2015-10" db="EMBL/GenBank/DDBJ databases">
        <title>Genome of Paenibacillus bovis sp. nov.</title>
        <authorList>
            <person name="Wu Z."/>
            <person name="Gao C."/>
            <person name="Liu Z."/>
            <person name="Zheng H."/>
        </authorList>
    </citation>
    <scope>NUCLEOTIDE SEQUENCE [LARGE SCALE GENOMIC DNA]</scope>
    <source>
        <strain evidence="2">BD3526</strain>
    </source>
</reference>
<protein>
    <submittedName>
        <fullName evidence="1">Hydrolase</fullName>
    </submittedName>
</protein>
<dbReference type="GO" id="GO:0006281">
    <property type="term" value="P:DNA repair"/>
    <property type="evidence" value="ECO:0007669"/>
    <property type="project" value="TreeGrafter"/>
</dbReference>
<dbReference type="STRING" id="1616788.AR543_04135"/>
<dbReference type="InterPro" id="IPR006439">
    <property type="entry name" value="HAD-SF_hydro_IA"/>
</dbReference>
<dbReference type="NCBIfam" id="TIGR01549">
    <property type="entry name" value="HAD-SF-IA-v1"/>
    <property type="match status" value="1"/>
</dbReference>
<keyword evidence="1" id="KW-0378">Hydrolase</keyword>
<dbReference type="Proteomes" id="UP000078148">
    <property type="component" value="Chromosome"/>
</dbReference>